<dbReference type="Proteomes" id="UP001211866">
    <property type="component" value="Chromosome"/>
</dbReference>
<reference evidence="1 2" key="1">
    <citation type="submission" date="2022-05" db="EMBL/GenBank/DDBJ databases">
        <title>Complete sequence of strain NY11312.</title>
        <authorList>
            <person name="Zhou D."/>
        </authorList>
    </citation>
    <scope>NUCLEOTIDE SEQUENCE [LARGE SCALE GENOMIC DNA]</scope>
    <source>
        <strain evidence="1 2">NY11312</strain>
    </source>
</reference>
<gene>
    <name evidence="1" type="ORF">M2J83_09315</name>
</gene>
<evidence type="ECO:0000313" key="1">
    <source>
        <dbReference type="EMBL" id="WBM39989.1"/>
    </source>
</evidence>
<dbReference type="RefSeq" id="WP_270119881.1">
    <property type="nucleotide sequence ID" value="NZ_CP096916.1"/>
</dbReference>
<organism evidence="1 2">
    <name type="scientific">Alcaligenes faecalis</name>
    <dbReference type="NCBI Taxonomy" id="511"/>
    <lineage>
        <taxon>Bacteria</taxon>
        <taxon>Pseudomonadati</taxon>
        <taxon>Pseudomonadota</taxon>
        <taxon>Betaproteobacteria</taxon>
        <taxon>Burkholderiales</taxon>
        <taxon>Alcaligenaceae</taxon>
        <taxon>Alcaligenes</taxon>
    </lineage>
</organism>
<keyword evidence="2" id="KW-1185">Reference proteome</keyword>
<sequence length="56" mass="6477">MDMEQRDAIESAHQEIEAILNVLIELFSSDSQSEDAAFLLIRVRNLMRAVRPDFLE</sequence>
<dbReference type="EMBL" id="CP096916">
    <property type="protein sequence ID" value="WBM39989.1"/>
    <property type="molecule type" value="Genomic_DNA"/>
</dbReference>
<evidence type="ECO:0000313" key="2">
    <source>
        <dbReference type="Proteomes" id="UP001211866"/>
    </source>
</evidence>
<accession>A0ABY7N772</accession>
<name>A0ABY7N772_ALCFA</name>
<proteinExistence type="predicted"/>
<protein>
    <submittedName>
        <fullName evidence="1">Uncharacterized protein</fullName>
    </submittedName>
</protein>